<accession>A0AAV5W3R9</accession>
<organism evidence="2 3">
    <name type="scientific">Pristionchus fissidentatus</name>
    <dbReference type="NCBI Taxonomy" id="1538716"/>
    <lineage>
        <taxon>Eukaryota</taxon>
        <taxon>Metazoa</taxon>
        <taxon>Ecdysozoa</taxon>
        <taxon>Nematoda</taxon>
        <taxon>Chromadorea</taxon>
        <taxon>Rhabditida</taxon>
        <taxon>Rhabditina</taxon>
        <taxon>Diplogasteromorpha</taxon>
        <taxon>Diplogasteroidea</taxon>
        <taxon>Neodiplogasteridae</taxon>
        <taxon>Pristionchus</taxon>
    </lineage>
</organism>
<name>A0AAV5W3R9_9BILA</name>
<reference evidence="2" key="1">
    <citation type="submission" date="2023-10" db="EMBL/GenBank/DDBJ databases">
        <title>Genome assembly of Pristionchus species.</title>
        <authorList>
            <person name="Yoshida K."/>
            <person name="Sommer R.J."/>
        </authorList>
    </citation>
    <scope>NUCLEOTIDE SEQUENCE</scope>
    <source>
        <strain evidence="2">RS5133</strain>
    </source>
</reference>
<keyword evidence="1" id="KW-0472">Membrane</keyword>
<proteinExistence type="predicted"/>
<comment type="caution">
    <text evidence="2">The sequence shown here is derived from an EMBL/GenBank/DDBJ whole genome shotgun (WGS) entry which is preliminary data.</text>
</comment>
<keyword evidence="1" id="KW-1133">Transmembrane helix</keyword>
<protein>
    <recommendedName>
        <fullName evidence="4">G protein-coupled receptor</fullName>
    </recommendedName>
</protein>
<evidence type="ECO:0000313" key="2">
    <source>
        <dbReference type="EMBL" id="GMT25637.1"/>
    </source>
</evidence>
<gene>
    <name evidence="2" type="ORF">PFISCL1PPCAC_16934</name>
</gene>
<evidence type="ECO:0008006" key="4">
    <source>
        <dbReference type="Google" id="ProtNLM"/>
    </source>
</evidence>
<keyword evidence="1" id="KW-0812">Transmembrane</keyword>
<evidence type="ECO:0000256" key="1">
    <source>
        <dbReference type="SAM" id="Phobius"/>
    </source>
</evidence>
<dbReference type="AlphaFoldDB" id="A0AAV5W3R9"/>
<feature type="transmembrane region" description="Helical" evidence="1">
    <location>
        <begin position="20"/>
        <end position="41"/>
    </location>
</feature>
<keyword evidence="3" id="KW-1185">Reference proteome</keyword>
<dbReference type="Proteomes" id="UP001432322">
    <property type="component" value="Unassembled WGS sequence"/>
</dbReference>
<sequence>MNSTELDPSIQSAITIYHHVFVISGSLFLLVSGLVALLIFFDRDTRGREYRKHLLALQGLSMAFDLWFGIYNPIVQINVYIIFSDSIIAENISVV</sequence>
<feature type="non-terminal residue" evidence="2">
    <location>
        <position position="95"/>
    </location>
</feature>
<evidence type="ECO:0000313" key="3">
    <source>
        <dbReference type="Proteomes" id="UP001432322"/>
    </source>
</evidence>
<feature type="transmembrane region" description="Helical" evidence="1">
    <location>
        <begin position="53"/>
        <end position="71"/>
    </location>
</feature>
<dbReference type="EMBL" id="BTSY01000004">
    <property type="protein sequence ID" value="GMT25637.1"/>
    <property type="molecule type" value="Genomic_DNA"/>
</dbReference>